<evidence type="ECO:0008006" key="3">
    <source>
        <dbReference type="Google" id="ProtNLM"/>
    </source>
</evidence>
<dbReference type="Proteomes" id="UP000175852">
    <property type="component" value="Unassembled WGS sequence"/>
</dbReference>
<reference evidence="1 2" key="1">
    <citation type="submission" date="2016-09" db="EMBL/GenBank/DDBJ databases">
        <authorList>
            <person name="Wen S.-F."/>
            <person name="Lo A.-C."/>
            <person name="Lin C.-J."/>
            <person name="Tseng T.-T."/>
        </authorList>
    </citation>
    <scope>NUCLEOTIDE SEQUENCE [LARGE SCALE GENOMIC DNA]</scope>
    <source>
        <strain evidence="1 2">12609</strain>
    </source>
</reference>
<evidence type="ECO:0000313" key="2">
    <source>
        <dbReference type="Proteomes" id="UP000175852"/>
    </source>
</evidence>
<gene>
    <name evidence="1" type="ORF">BIY41_21160</name>
</gene>
<name>A0AAX0HWH8_XANCG</name>
<accession>A0AAX0HWH8</accession>
<dbReference type="EMBL" id="MKCQ01000016">
    <property type="protein sequence ID" value="OEY88963.1"/>
    <property type="molecule type" value="Genomic_DNA"/>
</dbReference>
<comment type="caution">
    <text evidence="1">The sequence shown here is derived from an EMBL/GenBank/DDBJ whole genome shotgun (WGS) entry which is preliminary data.</text>
</comment>
<evidence type="ECO:0000313" key="1">
    <source>
        <dbReference type="EMBL" id="OEY88963.1"/>
    </source>
</evidence>
<sequence>MPNIWQTPISSIPESKPDCYLGWGGGVAADSGYTGLDKREELRNKRKLRYLIAEKPSKPKQIKNKHE</sequence>
<organism evidence="1 2">
    <name type="scientific">Xanthomonas campestris pv. glycines</name>
    <dbReference type="NCBI Taxonomy" id="473421"/>
    <lineage>
        <taxon>Bacteria</taxon>
        <taxon>Pseudomonadati</taxon>
        <taxon>Pseudomonadota</taxon>
        <taxon>Gammaproteobacteria</taxon>
        <taxon>Lysobacterales</taxon>
        <taxon>Lysobacteraceae</taxon>
        <taxon>Xanthomonas</taxon>
    </lineage>
</organism>
<protein>
    <recommendedName>
        <fullName evidence="3">Transposase</fullName>
    </recommendedName>
</protein>
<proteinExistence type="predicted"/>
<dbReference type="AlphaFoldDB" id="A0AAX0HWH8"/>